<comment type="caution">
    <text evidence="2">The sequence shown here is derived from an EMBL/GenBank/DDBJ whole genome shotgun (WGS) entry which is preliminary data.</text>
</comment>
<dbReference type="SUPFAM" id="SSF143422">
    <property type="entry name" value="Transposase IS200-like"/>
    <property type="match status" value="1"/>
</dbReference>
<dbReference type="EMBL" id="LZDL01000001">
    <property type="protein sequence ID" value="OBX48494.1"/>
    <property type="molecule type" value="Genomic_DNA"/>
</dbReference>
<dbReference type="PANTHER" id="PTHR33360">
    <property type="entry name" value="TRANSPOSASE FOR INSERTION SEQUENCE ELEMENT IS200"/>
    <property type="match status" value="1"/>
</dbReference>
<dbReference type="AlphaFoldDB" id="A0A1B8PHB0"/>
<dbReference type="GO" id="GO:0003677">
    <property type="term" value="F:DNA binding"/>
    <property type="evidence" value="ECO:0007669"/>
    <property type="project" value="InterPro"/>
</dbReference>
<dbReference type="Gene3D" id="3.30.70.1290">
    <property type="entry name" value="Transposase IS200-like"/>
    <property type="match status" value="1"/>
</dbReference>
<dbReference type="PANTHER" id="PTHR33360:SF2">
    <property type="entry name" value="TRANSPOSASE FOR INSERTION SEQUENCE ELEMENT IS200"/>
    <property type="match status" value="1"/>
</dbReference>
<evidence type="ECO:0000259" key="1">
    <source>
        <dbReference type="SMART" id="SM01321"/>
    </source>
</evidence>
<dbReference type="SMART" id="SM01321">
    <property type="entry name" value="Y1_Tnp"/>
    <property type="match status" value="1"/>
</dbReference>
<dbReference type="Pfam" id="PF01797">
    <property type="entry name" value="Y1_Tnp"/>
    <property type="match status" value="1"/>
</dbReference>
<dbReference type="GO" id="GO:0006313">
    <property type="term" value="P:DNA transposition"/>
    <property type="evidence" value="ECO:0007669"/>
    <property type="project" value="InterPro"/>
</dbReference>
<dbReference type="RefSeq" id="WP_065245617.1">
    <property type="nucleotide sequence ID" value="NZ_LZDL01000001.1"/>
</dbReference>
<gene>
    <name evidence="2" type="ORF">A9Z62_00375</name>
</gene>
<organism evidence="2 3">
    <name type="scientific">Haemophilus haemolyticus</name>
    <dbReference type="NCBI Taxonomy" id="726"/>
    <lineage>
        <taxon>Bacteria</taxon>
        <taxon>Pseudomonadati</taxon>
        <taxon>Pseudomonadota</taxon>
        <taxon>Gammaproteobacteria</taxon>
        <taxon>Pasteurellales</taxon>
        <taxon>Pasteurellaceae</taxon>
        <taxon>Haemophilus</taxon>
    </lineage>
</organism>
<sequence>MSYCRLFYHIVFRTKDSVYAINEENEKILYDYIWGFVKSHHSILHRINGMPDHLHLFVELHQTISVAEFVRKLKKSTHRFLDENKSLFPEFTAWSVGYCALTYSDRDKYQLINYIKNQKQHHKETHFNDEMKSLFQREGIDFNVEWLERNV</sequence>
<proteinExistence type="predicted"/>
<accession>A0A1B8PHB0</accession>
<evidence type="ECO:0000313" key="3">
    <source>
        <dbReference type="Proteomes" id="UP000092611"/>
    </source>
</evidence>
<dbReference type="InterPro" id="IPR002686">
    <property type="entry name" value="Transposase_17"/>
</dbReference>
<reference evidence="2 3" key="1">
    <citation type="submission" date="2016-06" db="EMBL/GenBank/DDBJ databases">
        <title>Draft genome of Haemophilus haemolyticus CCUG 24149.</title>
        <authorList>
            <person name="Engstrom-Jakobsson H."/>
            <person name="Salva-Serra F."/>
            <person name="Thorell K."/>
            <person name="Gonzales-Siles L."/>
            <person name="Karlsson R."/>
            <person name="Boulund F."/>
            <person name="Engstrand L."/>
            <person name="Kristiansson E."/>
            <person name="Moore E."/>
        </authorList>
    </citation>
    <scope>NUCLEOTIDE SEQUENCE [LARGE SCALE GENOMIC DNA]</scope>
    <source>
        <strain evidence="2 3">CCUG 24149</strain>
    </source>
</reference>
<feature type="domain" description="Transposase IS200-like" evidence="1">
    <location>
        <begin position="3"/>
        <end position="118"/>
    </location>
</feature>
<dbReference type="Proteomes" id="UP000092611">
    <property type="component" value="Unassembled WGS sequence"/>
</dbReference>
<dbReference type="OrthoDB" id="9797997at2"/>
<name>A0A1B8PHB0_HAEHA</name>
<evidence type="ECO:0000313" key="2">
    <source>
        <dbReference type="EMBL" id="OBX48494.1"/>
    </source>
</evidence>
<dbReference type="NCBIfam" id="NF033573">
    <property type="entry name" value="transpos_IS200"/>
    <property type="match status" value="1"/>
</dbReference>
<dbReference type="GO" id="GO:0004803">
    <property type="term" value="F:transposase activity"/>
    <property type="evidence" value="ECO:0007669"/>
    <property type="project" value="InterPro"/>
</dbReference>
<dbReference type="InterPro" id="IPR036515">
    <property type="entry name" value="Transposase_17_sf"/>
</dbReference>
<protein>
    <submittedName>
        <fullName evidence="2">Transposase</fullName>
    </submittedName>
</protein>